<evidence type="ECO:0000313" key="2">
    <source>
        <dbReference type="EMBL" id="KZV40702.1"/>
    </source>
</evidence>
<feature type="compositionally biased region" description="Polar residues" evidence="1">
    <location>
        <begin position="119"/>
        <end position="129"/>
    </location>
</feature>
<feature type="compositionally biased region" description="Basic residues" evidence="1">
    <location>
        <begin position="133"/>
        <end position="143"/>
    </location>
</feature>
<gene>
    <name evidence="2" type="ORF">F511_29219</name>
</gene>
<proteinExistence type="predicted"/>
<evidence type="ECO:0000313" key="3">
    <source>
        <dbReference type="Proteomes" id="UP000250235"/>
    </source>
</evidence>
<reference evidence="2 3" key="1">
    <citation type="journal article" date="2015" name="Proc. Natl. Acad. Sci. U.S.A.">
        <title>The resurrection genome of Boea hygrometrica: A blueprint for survival of dehydration.</title>
        <authorList>
            <person name="Xiao L."/>
            <person name="Yang G."/>
            <person name="Zhang L."/>
            <person name="Yang X."/>
            <person name="Zhao S."/>
            <person name="Ji Z."/>
            <person name="Zhou Q."/>
            <person name="Hu M."/>
            <person name="Wang Y."/>
            <person name="Chen M."/>
            <person name="Xu Y."/>
            <person name="Jin H."/>
            <person name="Xiao X."/>
            <person name="Hu G."/>
            <person name="Bao F."/>
            <person name="Hu Y."/>
            <person name="Wan P."/>
            <person name="Li L."/>
            <person name="Deng X."/>
            <person name="Kuang T."/>
            <person name="Xiang C."/>
            <person name="Zhu J.K."/>
            <person name="Oliver M.J."/>
            <person name="He Y."/>
        </authorList>
    </citation>
    <scope>NUCLEOTIDE SEQUENCE [LARGE SCALE GENOMIC DNA]</scope>
    <source>
        <strain evidence="3">cv. XS01</strain>
    </source>
</reference>
<accession>A0A2Z7C1L9</accession>
<protein>
    <submittedName>
        <fullName evidence="2">Uncharacterized protein</fullName>
    </submittedName>
</protein>
<evidence type="ECO:0000256" key="1">
    <source>
        <dbReference type="SAM" id="MobiDB-lite"/>
    </source>
</evidence>
<feature type="region of interest" description="Disordered" evidence="1">
    <location>
        <begin position="117"/>
        <end position="143"/>
    </location>
</feature>
<name>A0A2Z7C1L9_9LAMI</name>
<dbReference type="EMBL" id="KQ999883">
    <property type="protein sequence ID" value="KZV40702.1"/>
    <property type="molecule type" value="Genomic_DNA"/>
</dbReference>
<sequence length="659" mass="72893">MRIRPPELETSICDAKYHVSLICVLLKNVPGLVLGESRAFPASRVLTEKTVHMYVTINEKVEMEETADAPRVKKTPAKKTVSTKRLVGDGEEAPIVKKKRTTKGKAVVISQEAVPLQSVKATTDSSTEQPPAPKRKSQKRKRRLILEGDDEIVDSALEQPATEAATYVQETEVENEQAVTAADSVTVETGFERVDEPVPESAVADVERVGEQPAVETVKEATTDDADHIIQQVLGQLDSVTTTDSGNQPAGTDGNNNNSNGKQIPNTQKRGASPGSVHIINITGTHGKGDRLAEPPLCPDWLPEDPANGQHRPKTQKQENKYELLRAAQFVPQFHKFNLTDYSKHGRTHGRCNQLSPGSKFTAAGFLELKSVQGETHGIDFSKSFEHQQLHASTPALIQGSKWVTIERAKLGESSATKIVKNRGWKRRESAVESYDAPDMHFDETDIAATLPSLPALSTDLSASFDDLQISLSVHLDESQSDILSKLHTIEKGLRDSLQQQEEAFRTLIQGARQESRTIDDVQTLRFNEFRKSVLASSVSATTDFMDVKKVVERLHTIEKGLRDSLQQQEEAFRTLIQGARQESRTIDDVQTLRFNEFRKSVLASSVSATTDFMDVKKALRELNAKVDVVSTRLDDVRKDVEATKEAISHQLLDFQAQA</sequence>
<feature type="compositionally biased region" description="Polar residues" evidence="1">
    <location>
        <begin position="239"/>
        <end position="270"/>
    </location>
</feature>
<dbReference type="AlphaFoldDB" id="A0A2Z7C1L9"/>
<keyword evidence="3" id="KW-1185">Reference proteome</keyword>
<organism evidence="2 3">
    <name type="scientific">Dorcoceras hygrometricum</name>
    <dbReference type="NCBI Taxonomy" id="472368"/>
    <lineage>
        <taxon>Eukaryota</taxon>
        <taxon>Viridiplantae</taxon>
        <taxon>Streptophyta</taxon>
        <taxon>Embryophyta</taxon>
        <taxon>Tracheophyta</taxon>
        <taxon>Spermatophyta</taxon>
        <taxon>Magnoliopsida</taxon>
        <taxon>eudicotyledons</taxon>
        <taxon>Gunneridae</taxon>
        <taxon>Pentapetalae</taxon>
        <taxon>asterids</taxon>
        <taxon>lamiids</taxon>
        <taxon>Lamiales</taxon>
        <taxon>Gesneriaceae</taxon>
        <taxon>Didymocarpoideae</taxon>
        <taxon>Trichosporeae</taxon>
        <taxon>Loxocarpinae</taxon>
        <taxon>Dorcoceras</taxon>
    </lineage>
</organism>
<dbReference type="Proteomes" id="UP000250235">
    <property type="component" value="Unassembled WGS sequence"/>
</dbReference>
<feature type="region of interest" description="Disordered" evidence="1">
    <location>
        <begin position="239"/>
        <end position="318"/>
    </location>
</feature>